<keyword evidence="1" id="KW-0346">Stress response</keyword>
<dbReference type="GO" id="GO:0005737">
    <property type="term" value="C:cytoplasm"/>
    <property type="evidence" value="ECO:0007669"/>
    <property type="project" value="TreeGrafter"/>
</dbReference>
<feature type="domain" description="SHSP" evidence="4">
    <location>
        <begin position="53"/>
        <end position="151"/>
    </location>
</feature>
<protein>
    <submittedName>
        <fullName evidence="7">SHSP domain-containing protein</fullName>
    </submittedName>
</protein>
<dbReference type="SUPFAM" id="SSF49764">
    <property type="entry name" value="HSP20-like chaperones"/>
    <property type="match status" value="1"/>
</dbReference>
<reference evidence="7" key="1">
    <citation type="submission" date="2016-06" db="UniProtKB">
        <authorList>
            <consortium name="WormBaseParasite"/>
        </authorList>
    </citation>
    <scope>IDENTIFICATION</scope>
</reference>
<dbReference type="WBParaSite" id="ECPE_0001213501-mRNA-1">
    <property type="protein sequence ID" value="ECPE_0001213501-mRNA-1"/>
    <property type="gene ID" value="ECPE_0001213501"/>
</dbReference>
<dbReference type="InterPro" id="IPR001436">
    <property type="entry name" value="Alpha-crystallin/sHSP_animal"/>
</dbReference>
<dbReference type="GO" id="GO:0009408">
    <property type="term" value="P:response to heat"/>
    <property type="evidence" value="ECO:0007669"/>
    <property type="project" value="TreeGrafter"/>
</dbReference>
<dbReference type="PROSITE" id="PS01031">
    <property type="entry name" value="SHSP"/>
    <property type="match status" value="1"/>
</dbReference>
<dbReference type="GO" id="GO:0051082">
    <property type="term" value="F:unfolded protein binding"/>
    <property type="evidence" value="ECO:0007669"/>
    <property type="project" value="TreeGrafter"/>
</dbReference>
<dbReference type="OrthoDB" id="10060792at2759"/>
<keyword evidence="6" id="KW-1185">Reference proteome</keyword>
<evidence type="ECO:0000313" key="7">
    <source>
        <dbReference type="WBParaSite" id="ECPE_0001213501-mRNA-1"/>
    </source>
</evidence>
<evidence type="ECO:0000313" key="6">
    <source>
        <dbReference type="Proteomes" id="UP000272942"/>
    </source>
</evidence>
<reference evidence="5 6" key="2">
    <citation type="submission" date="2018-11" db="EMBL/GenBank/DDBJ databases">
        <authorList>
            <consortium name="Pathogen Informatics"/>
        </authorList>
    </citation>
    <scope>NUCLEOTIDE SEQUENCE [LARGE SCALE GENOMIC DNA]</scope>
    <source>
        <strain evidence="5 6">Egypt</strain>
    </source>
</reference>
<evidence type="ECO:0000256" key="3">
    <source>
        <dbReference type="RuleBase" id="RU003616"/>
    </source>
</evidence>
<dbReference type="Gene3D" id="2.60.40.790">
    <property type="match status" value="1"/>
</dbReference>
<dbReference type="AlphaFoldDB" id="A0A183AYR5"/>
<dbReference type="GO" id="GO:0005634">
    <property type="term" value="C:nucleus"/>
    <property type="evidence" value="ECO:0007669"/>
    <property type="project" value="TreeGrafter"/>
</dbReference>
<evidence type="ECO:0000259" key="4">
    <source>
        <dbReference type="PROSITE" id="PS01031"/>
    </source>
</evidence>
<dbReference type="Pfam" id="PF00011">
    <property type="entry name" value="HSP20"/>
    <property type="match status" value="1"/>
</dbReference>
<dbReference type="CDD" id="cd06526">
    <property type="entry name" value="metazoan_ACD"/>
    <property type="match status" value="1"/>
</dbReference>
<dbReference type="GO" id="GO:0042026">
    <property type="term" value="P:protein refolding"/>
    <property type="evidence" value="ECO:0007669"/>
    <property type="project" value="TreeGrafter"/>
</dbReference>
<evidence type="ECO:0000313" key="5">
    <source>
        <dbReference type="EMBL" id="VDP89338.1"/>
    </source>
</evidence>
<evidence type="ECO:0000256" key="1">
    <source>
        <dbReference type="ARBA" id="ARBA00023016"/>
    </source>
</evidence>
<proteinExistence type="inferred from homology"/>
<dbReference type="EMBL" id="UZAN01052156">
    <property type="protein sequence ID" value="VDP89338.1"/>
    <property type="molecule type" value="Genomic_DNA"/>
</dbReference>
<evidence type="ECO:0000256" key="2">
    <source>
        <dbReference type="PROSITE-ProRule" id="PRU00285"/>
    </source>
</evidence>
<dbReference type="Proteomes" id="UP000272942">
    <property type="component" value="Unassembled WGS sequence"/>
</dbReference>
<dbReference type="InterPro" id="IPR008978">
    <property type="entry name" value="HSP20-like_chaperone"/>
</dbReference>
<dbReference type="InterPro" id="IPR002068">
    <property type="entry name" value="A-crystallin/Hsp20_dom"/>
</dbReference>
<gene>
    <name evidence="5" type="ORF">ECPE_LOCUS12100</name>
</gene>
<dbReference type="PANTHER" id="PTHR45640">
    <property type="entry name" value="HEAT SHOCK PROTEIN HSP-12.2-RELATED"/>
    <property type="match status" value="1"/>
</dbReference>
<accession>A0A183AYR5</accession>
<organism evidence="7">
    <name type="scientific">Echinostoma caproni</name>
    <dbReference type="NCBI Taxonomy" id="27848"/>
    <lineage>
        <taxon>Eukaryota</taxon>
        <taxon>Metazoa</taxon>
        <taxon>Spiralia</taxon>
        <taxon>Lophotrochozoa</taxon>
        <taxon>Platyhelminthes</taxon>
        <taxon>Trematoda</taxon>
        <taxon>Digenea</taxon>
        <taxon>Plagiorchiida</taxon>
        <taxon>Echinostomata</taxon>
        <taxon>Echinostomatoidea</taxon>
        <taxon>Echinostomatidae</taxon>
        <taxon>Echinostoma</taxon>
    </lineage>
</organism>
<name>A0A183AYR5_9TREM</name>
<comment type="similarity">
    <text evidence="2 3">Belongs to the small heat shock protein (HSP20) family.</text>
</comment>
<sequence>MNRKDGVLVLDAPVREADYQSITFNKGRQLAIKPKPSEANVKTVAPYTARSSVLHVQNKPGLTVQNESGGFRKIHVEVPVEPGFTADHVRVRVENNELVITGRQEVFESATKGTYTKEFRRSYPLPEAVDPISIRSELIERTLVVEAPLLR</sequence>
<dbReference type="PANTHER" id="PTHR45640:SF13">
    <property type="entry name" value="HEAT SHOCK PROTEIN 22-RELATED"/>
    <property type="match status" value="1"/>
</dbReference>